<keyword evidence="10" id="KW-1185">Reference proteome</keyword>
<evidence type="ECO:0000256" key="2">
    <source>
        <dbReference type="ARBA" id="ARBA00022737"/>
    </source>
</evidence>
<accession>A0A4R6TU80</accession>
<feature type="signal peptide" evidence="7">
    <location>
        <begin position="1"/>
        <end position="34"/>
    </location>
</feature>
<keyword evidence="5 7" id="KW-0143">Chaperone</keyword>
<dbReference type="HAMAP" id="MF_01183">
    <property type="entry name" value="Chaperone_SurA"/>
    <property type="match status" value="1"/>
</dbReference>
<dbReference type="Gene3D" id="1.10.4030.10">
    <property type="entry name" value="Porin chaperone SurA, peptide-binding domain"/>
    <property type="match status" value="1"/>
</dbReference>
<evidence type="ECO:0000256" key="3">
    <source>
        <dbReference type="ARBA" id="ARBA00022764"/>
    </source>
</evidence>
<evidence type="ECO:0000256" key="4">
    <source>
        <dbReference type="ARBA" id="ARBA00023110"/>
    </source>
</evidence>
<dbReference type="Pfam" id="PF13616">
    <property type="entry name" value="Rotamase_3"/>
    <property type="match status" value="1"/>
</dbReference>
<dbReference type="PANTHER" id="PTHR47637">
    <property type="entry name" value="CHAPERONE SURA"/>
    <property type="match status" value="1"/>
</dbReference>
<reference evidence="9 10" key="1">
    <citation type="submission" date="2019-03" db="EMBL/GenBank/DDBJ databases">
        <title>Genomic Encyclopedia of Type Strains, Phase IV (KMG-IV): sequencing the most valuable type-strain genomes for metagenomic binning, comparative biology and taxonomic classification.</title>
        <authorList>
            <person name="Goeker M."/>
        </authorList>
    </citation>
    <scope>NUCLEOTIDE SEQUENCE [LARGE SCALE GENOMIC DNA]</scope>
    <source>
        <strain evidence="9 10">DSM 28679</strain>
    </source>
</reference>
<dbReference type="Gene3D" id="3.10.50.40">
    <property type="match status" value="2"/>
</dbReference>
<dbReference type="PANTHER" id="PTHR47637:SF1">
    <property type="entry name" value="CHAPERONE SURA"/>
    <property type="match status" value="1"/>
</dbReference>
<comment type="domain">
    <text evidence="7">The PPIase activity resides only in the second parvulin domain. The N-terminal region and the C-terminal tail are necessary and sufficient for the chaperone activity of SurA. The PPIase activity is dispensable for SurA to function as a chaperone. The N-terminal region and the C-terminal tail are also required for porin recognition.</text>
</comment>
<evidence type="ECO:0000256" key="1">
    <source>
        <dbReference type="ARBA" id="ARBA00022729"/>
    </source>
</evidence>
<dbReference type="GO" id="GO:0030288">
    <property type="term" value="C:outer membrane-bounded periplasmic space"/>
    <property type="evidence" value="ECO:0007669"/>
    <property type="project" value="InterPro"/>
</dbReference>
<proteinExistence type="inferred from homology"/>
<dbReference type="InterPro" id="IPR015391">
    <property type="entry name" value="SurA_N"/>
</dbReference>
<dbReference type="PROSITE" id="PS50198">
    <property type="entry name" value="PPIC_PPIASE_2"/>
    <property type="match status" value="2"/>
</dbReference>
<evidence type="ECO:0000256" key="5">
    <source>
        <dbReference type="ARBA" id="ARBA00023186"/>
    </source>
</evidence>
<dbReference type="GO" id="GO:0003755">
    <property type="term" value="F:peptidyl-prolyl cis-trans isomerase activity"/>
    <property type="evidence" value="ECO:0007669"/>
    <property type="project" value="UniProtKB-UniRule"/>
</dbReference>
<dbReference type="EMBL" id="SNYK01000017">
    <property type="protein sequence ID" value="TDQ34782.1"/>
    <property type="molecule type" value="Genomic_DNA"/>
</dbReference>
<dbReference type="SUPFAM" id="SSF54534">
    <property type="entry name" value="FKBP-like"/>
    <property type="match status" value="2"/>
</dbReference>
<dbReference type="InterPro" id="IPR000297">
    <property type="entry name" value="PPIase_PpiC"/>
</dbReference>
<protein>
    <recommendedName>
        <fullName evidence="7">Chaperone SurA</fullName>
    </recommendedName>
    <alternativeName>
        <fullName evidence="7">Peptidyl-prolyl cis-trans isomerase SurA</fullName>
        <shortName evidence="7">PPIase SurA</shortName>
        <ecNumber evidence="7">5.2.1.8</ecNumber>
    </alternativeName>
    <alternativeName>
        <fullName evidence="7">Rotamase SurA</fullName>
    </alternativeName>
</protein>
<evidence type="ECO:0000256" key="7">
    <source>
        <dbReference type="HAMAP-Rule" id="MF_01183"/>
    </source>
</evidence>
<name>A0A4R6TU80_9GAMM</name>
<dbReference type="SUPFAM" id="SSF109998">
    <property type="entry name" value="Triger factor/SurA peptide-binding domain-like"/>
    <property type="match status" value="1"/>
</dbReference>
<dbReference type="GO" id="GO:0043165">
    <property type="term" value="P:Gram-negative-bacterium-type cell outer membrane assembly"/>
    <property type="evidence" value="ECO:0007669"/>
    <property type="project" value="InterPro"/>
</dbReference>
<feature type="chain" id="PRO_5021058657" description="Chaperone SurA" evidence="7">
    <location>
        <begin position="35"/>
        <end position="442"/>
    </location>
</feature>
<dbReference type="InterPro" id="IPR046357">
    <property type="entry name" value="PPIase_dom_sf"/>
</dbReference>
<dbReference type="InterPro" id="IPR023034">
    <property type="entry name" value="PPIase_SurA"/>
</dbReference>
<keyword evidence="4 7" id="KW-0697">Rotamase</keyword>
<feature type="domain" description="PpiC" evidence="8">
    <location>
        <begin position="186"/>
        <end position="287"/>
    </location>
</feature>
<evidence type="ECO:0000259" key="8">
    <source>
        <dbReference type="PROSITE" id="PS50198"/>
    </source>
</evidence>
<dbReference type="GO" id="GO:0050821">
    <property type="term" value="P:protein stabilization"/>
    <property type="evidence" value="ECO:0007669"/>
    <property type="project" value="InterPro"/>
</dbReference>
<comment type="catalytic activity">
    <reaction evidence="7">
        <text>[protein]-peptidylproline (omega=180) = [protein]-peptidylproline (omega=0)</text>
        <dbReference type="Rhea" id="RHEA:16237"/>
        <dbReference type="Rhea" id="RHEA-COMP:10747"/>
        <dbReference type="Rhea" id="RHEA-COMP:10748"/>
        <dbReference type="ChEBI" id="CHEBI:83833"/>
        <dbReference type="ChEBI" id="CHEBI:83834"/>
        <dbReference type="EC" id="5.2.1.8"/>
    </reaction>
</comment>
<dbReference type="Pfam" id="PF09312">
    <property type="entry name" value="SurA_N"/>
    <property type="match status" value="1"/>
</dbReference>
<comment type="caution">
    <text evidence="9">The sequence shown here is derived from an EMBL/GenBank/DDBJ whole genome shotgun (WGS) entry which is preliminary data.</text>
</comment>
<sequence precursor="true">MKASPAINDVSNMAINPIKSLCLALLLATGSSIAAEQPLDRIAVIVDDGIIMHSQYAKRLDEVRNTIARRSGEQPPEDELRQQVLDRLILDELQMQIAERSGIRISDEELNDTIQTLAERNGASPQQFLQSLAEAGGMSLQSVREQIRQEVTINRVRQYRVSEQVQVTEQEVKNFLNSALGQMQLADDYHLANILIPLPDSPTADEIDQAQARVNEVLQRLQKGEDFQQLAVRFSASENAFDGGDMGWRKAAQLPPPFDSAVAQMQPGEVSKPIRTAGGIILLKLLDKEGADDASYSEEVRVRHILLKPSEIRTAEATEQLAQRIYQRLKNGEDFAALARQFSEDPGSARNGGELNWVSPDSLVPAFRETMAQTAIGELSQPFASQFGWHVLQVLDRRFSDSSLEQREQQALNLLHNRKYEEELQLWLREIRDEAYVEIKEP</sequence>
<dbReference type="GO" id="GO:0006457">
    <property type="term" value="P:protein folding"/>
    <property type="evidence" value="ECO:0007669"/>
    <property type="project" value="UniProtKB-UniRule"/>
</dbReference>
<evidence type="ECO:0000256" key="6">
    <source>
        <dbReference type="ARBA" id="ARBA00023235"/>
    </source>
</evidence>
<dbReference type="InterPro" id="IPR050280">
    <property type="entry name" value="OMP_Chaperone_SurA"/>
</dbReference>
<dbReference type="EC" id="5.2.1.8" evidence="7"/>
<evidence type="ECO:0000313" key="9">
    <source>
        <dbReference type="EMBL" id="TDQ34782.1"/>
    </source>
</evidence>
<keyword evidence="3 7" id="KW-0574">Periplasm</keyword>
<dbReference type="InterPro" id="IPR027304">
    <property type="entry name" value="Trigger_fact/SurA_dom_sf"/>
</dbReference>
<dbReference type="AlphaFoldDB" id="A0A4R6TU80"/>
<organism evidence="9 10">
    <name type="scientific">Thiopseudomonas denitrificans</name>
    <dbReference type="NCBI Taxonomy" id="1501432"/>
    <lineage>
        <taxon>Bacteria</taxon>
        <taxon>Pseudomonadati</taxon>
        <taxon>Pseudomonadota</taxon>
        <taxon>Gammaproteobacteria</taxon>
        <taxon>Pseudomonadales</taxon>
        <taxon>Pseudomonadaceae</taxon>
        <taxon>Thiopseudomonas</taxon>
    </lineage>
</organism>
<dbReference type="GO" id="GO:0042277">
    <property type="term" value="F:peptide binding"/>
    <property type="evidence" value="ECO:0007669"/>
    <property type="project" value="InterPro"/>
</dbReference>
<keyword evidence="2 7" id="KW-0677">Repeat</keyword>
<dbReference type="Pfam" id="PF00639">
    <property type="entry name" value="Rotamase"/>
    <property type="match status" value="1"/>
</dbReference>
<comment type="function">
    <text evidence="7">Chaperone involved in the correct folding and assembly of outer membrane proteins. Recognizes specific patterns of aromatic residues and the orientation of their side chains, which are found more frequently in integral outer membrane proteins. May act in both early periplasmic and late outer membrane-associated steps of protein maturation.</text>
</comment>
<keyword evidence="1 7" id="KW-0732">Signal</keyword>
<gene>
    <name evidence="7" type="primary">surA</name>
    <name evidence="9" type="ORF">DFQ45_11730</name>
</gene>
<feature type="domain" description="PpiC" evidence="8">
    <location>
        <begin position="297"/>
        <end position="396"/>
    </location>
</feature>
<dbReference type="Proteomes" id="UP000294575">
    <property type="component" value="Unassembled WGS sequence"/>
</dbReference>
<evidence type="ECO:0000313" key="10">
    <source>
        <dbReference type="Proteomes" id="UP000294575"/>
    </source>
</evidence>
<dbReference type="GO" id="GO:0051082">
    <property type="term" value="F:unfolded protein binding"/>
    <property type="evidence" value="ECO:0007669"/>
    <property type="project" value="UniProtKB-UniRule"/>
</dbReference>
<comment type="subcellular location">
    <subcellularLocation>
        <location evidence="7">Periplasm</location>
    </subcellularLocation>
    <text evidence="7">Is capable of associating with the outer membrane.</text>
</comment>
<keyword evidence="6 7" id="KW-0413">Isomerase</keyword>